<dbReference type="PRINTS" id="PR00455">
    <property type="entry name" value="HTHTETR"/>
</dbReference>
<dbReference type="GO" id="GO:0003677">
    <property type="term" value="F:DNA binding"/>
    <property type="evidence" value="ECO:0007669"/>
    <property type="project" value="UniProtKB-UniRule"/>
</dbReference>
<organism evidence="6 7">
    <name type="scientific">Brucella grignonensis</name>
    <dbReference type="NCBI Taxonomy" id="94627"/>
    <lineage>
        <taxon>Bacteria</taxon>
        <taxon>Pseudomonadati</taxon>
        <taxon>Pseudomonadota</taxon>
        <taxon>Alphaproteobacteria</taxon>
        <taxon>Hyphomicrobiales</taxon>
        <taxon>Brucellaceae</taxon>
        <taxon>Brucella/Ochrobactrum group</taxon>
        <taxon>Brucella</taxon>
    </lineage>
</organism>
<dbReference type="InterPro" id="IPR001647">
    <property type="entry name" value="HTH_TetR"/>
</dbReference>
<keyword evidence="1" id="KW-0805">Transcription regulation</keyword>
<reference evidence="6 7" key="1">
    <citation type="submission" date="2017-07" db="EMBL/GenBank/DDBJ databases">
        <title>Phylogenetic study on the rhizospheric bacterium Ochrobactrum sp. A44.</title>
        <authorList>
            <person name="Krzyzanowska D.M."/>
            <person name="Ossowicki A."/>
            <person name="Rajewska M."/>
            <person name="Maciag T."/>
            <person name="Kaczynski Z."/>
            <person name="Czerwicka M."/>
            <person name="Jafra S."/>
        </authorList>
    </citation>
    <scope>NUCLEOTIDE SEQUENCE [LARGE SCALE GENOMIC DNA]</scope>
    <source>
        <strain evidence="6 7">OgA9a</strain>
    </source>
</reference>
<dbReference type="EMBL" id="NNRL01000148">
    <property type="protein sequence ID" value="OYR16849.1"/>
    <property type="molecule type" value="Genomic_DNA"/>
</dbReference>
<sequence>MNNKQPSSETARDKLLKAAATLFYNNGIGSTGIDAIVEKAGVAKKSLYNNFASKADLVNQYLEARHAEWLELYRVRLQHASTAKDKVLAVFDAYQDHAEHEYERGFRGCGLLNAAAELSADDIGRQAVKHHKREVEALLAAHLTELLPHDPARLTALAKHMAFLLEGAMSRAGLEGNSGCVEEARAMASEMLELL</sequence>
<dbReference type="RefSeq" id="WP_094539012.1">
    <property type="nucleotide sequence ID" value="NZ_JBHEER010000004.1"/>
</dbReference>
<feature type="DNA-binding region" description="H-T-H motif" evidence="4">
    <location>
        <begin position="32"/>
        <end position="51"/>
    </location>
</feature>
<evidence type="ECO:0000313" key="7">
    <source>
        <dbReference type="Proteomes" id="UP000216478"/>
    </source>
</evidence>
<dbReference type="Proteomes" id="UP000216478">
    <property type="component" value="Unassembled WGS sequence"/>
</dbReference>
<dbReference type="PANTHER" id="PTHR47506">
    <property type="entry name" value="TRANSCRIPTIONAL REGULATORY PROTEIN"/>
    <property type="match status" value="1"/>
</dbReference>
<dbReference type="AlphaFoldDB" id="A0A256FPS8"/>
<comment type="caution">
    <text evidence="6">The sequence shown here is derived from an EMBL/GenBank/DDBJ whole genome shotgun (WGS) entry which is preliminary data.</text>
</comment>
<evidence type="ECO:0000256" key="2">
    <source>
        <dbReference type="ARBA" id="ARBA00023125"/>
    </source>
</evidence>
<dbReference type="SUPFAM" id="SSF46689">
    <property type="entry name" value="Homeodomain-like"/>
    <property type="match status" value="1"/>
</dbReference>
<keyword evidence="2 4" id="KW-0238">DNA-binding</keyword>
<dbReference type="OrthoDB" id="9787680at2"/>
<dbReference type="InterPro" id="IPR009057">
    <property type="entry name" value="Homeodomain-like_sf"/>
</dbReference>
<dbReference type="Gene3D" id="1.10.357.10">
    <property type="entry name" value="Tetracycline Repressor, domain 2"/>
    <property type="match status" value="1"/>
</dbReference>
<name>A0A256FPS8_9HYPH</name>
<proteinExistence type="predicted"/>
<evidence type="ECO:0000256" key="4">
    <source>
        <dbReference type="PROSITE-ProRule" id="PRU00335"/>
    </source>
</evidence>
<dbReference type="InterPro" id="IPR036271">
    <property type="entry name" value="Tet_transcr_reg_TetR-rel_C_sf"/>
</dbReference>
<evidence type="ECO:0000256" key="3">
    <source>
        <dbReference type="ARBA" id="ARBA00023163"/>
    </source>
</evidence>
<evidence type="ECO:0000313" key="6">
    <source>
        <dbReference type="EMBL" id="OYR16849.1"/>
    </source>
</evidence>
<keyword evidence="7" id="KW-1185">Reference proteome</keyword>
<dbReference type="SUPFAM" id="SSF48498">
    <property type="entry name" value="Tetracyclin repressor-like, C-terminal domain"/>
    <property type="match status" value="1"/>
</dbReference>
<dbReference type="Pfam" id="PF00440">
    <property type="entry name" value="TetR_N"/>
    <property type="match status" value="1"/>
</dbReference>
<accession>A0A256FPS8</accession>
<dbReference type="PANTHER" id="PTHR47506:SF1">
    <property type="entry name" value="HTH-TYPE TRANSCRIPTIONAL REGULATOR YJDC"/>
    <property type="match status" value="1"/>
</dbReference>
<evidence type="ECO:0000256" key="1">
    <source>
        <dbReference type="ARBA" id="ARBA00023015"/>
    </source>
</evidence>
<dbReference type="PROSITE" id="PS50977">
    <property type="entry name" value="HTH_TETR_2"/>
    <property type="match status" value="1"/>
</dbReference>
<evidence type="ECO:0000259" key="5">
    <source>
        <dbReference type="PROSITE" id="PS50977"/>
    </source>
</evidence>
<feature type="domain" description="HTH tetR-type" evidence="5">
    <location>
        <begin position="9"/>
        <end position="69"/>
    </location>
</feature>
<keyword evidence="3" id="KW-0804">Transcription</keyword>
<protein>
    <submittedName>
        <fullName evidence="6">Bacterial regulatory, tetR family protein</fullName>
    </submittedName>
</protein>
<gene>
    <name evidence="6" type="ORF">CEV33_3973</name>
</gene>